<keyword evidence="2" id="KW-1185">Reference proteome</keyword>
<evidence type="ECO:0000313" key="1">
    <source>
        <dbReference type="EMBL" id="ETN74906.1"/>
    </source>
</evidence>
<evidence type="ECO:0000313" key="2">
    <source>
        <dbReference type="Proteomes" id="UP000053676"/>
    </source>
</evidence>
<dbReference type="AlphaFoldDB" id="W2T0Z6"/>
<dbReference type="KEGG" id="nai:NECAME_12629"/>
<name>W2T0Z6_NECAM</name>
<protein>
    <submittedName>
        <fullName evidence="1">Uncharacterized protein</fullName>
    </submittedName>
</protein>
<dbReference type="EMBL" id="KI660326">
    <property type="protein sequence ID" value="ETN74906.1"/>
    <property type="molecule type" value="Genomic_DNA"/>
</dbReference>
<dbReference type="Proteomes" id="UP000053676">
    <property type="component" value="Unassembled WGS sequence"/>
</dbReference>
<organism evidence="1 2">
    <name type="scientific">Necator americanus</name>
    <name type="common">Human hookworm</name>
    <dbReference type="NCBI Taxonomy" id="51031"/>
    <lineage>
        <taxon>Eukaryota</taxon>
        <taxon>Metazoa</taxon>
        <taxon>Ecdysozoa</taxon>
        <taxon>Nematoda</taxon>
        <taxon>Chromadorea</taxon>
        <taxon>Rhabditida</taxon>
        <taxon>Rhabditina</taxon>
        <taxon>Rhabditomorpha</taxon>
        <taxon>Strongyloidea</taxon>
        <taxon>Ancylostomatidae</taxon>
        <taxon>Bunostominae</taxon>
        <taxon>Necator</taxon>
    </lineage>
</organism>
<proteinExistence type="predicted"/>
<accession>W2T0Z6</accession>
<reference evidence="2" key="1">
    <citation type="journal article" date="2014" name="Nat. Genet.">
        <title>Genome of the human hookworm Necator americanus.</title>
        <authorList>
            <person name="Tang Y.T."/>
            <person name="Gao X."/>
            <person name="Rosa B.A."/>
            <person name="Abubucker S."/>
            <person name="Hallsworth-Pepin K."/>
            <person name="Martin J."/>
            <person name="Tyagi R."/>
            <person name="Heizer E."/>
            <person name="Zhang X."/>
            <person name="Bhonagiri-Palsikar V."/>
            <person name="Minx P."/>
            <person name="Warren W.C."/>
            <person name="Wang Q."/>
            <person name="Zhan B."/>
            <person name="Hotez P.J."/>
            <person name="Sternberg P.W."/>
            <person name="Dougall A."/>
            <person name="Gaze S.T."/>
            <person name="Mulvenna J."/>
            <person name="Sotillo J."/>
            <person name="Ranganathan S."/>
            <person name="Rabelo E.M."/>
            <person name="Wilson R.K."/>
            <person name="Felgner P.L."/>
            <person name="Bethony J."/>
            <person name="Hawdon J.M."/>
            <person name="Gasser R.B."/>
            <person name="Loukas A."/>
            <person name="Mitreva M."/>
        </authorList>
    </citation>
    <scope>NUCLEOTIDE SEQUENCE [LARGE SCALE GENOMIC DNA]</scope>
</reference>
<gene>
    <name evidence="1" type="ORF">NECAME_12629</name>
</gene>
<sequence length="72" mass="7998">MYIVISATKPRHKDEIAVKVVFTKTALKGQTQDALFFPCGRKLGTGVPATYTTFSLDTNLLHNIRSFIIPDT</sequence>